<organism evidence="2 3">
    <name type="scientific">Agrocybe pediades</name>
    <dbReference type="NCBI Taxonomy" id="84607"/>
    <lineage>
        <taxon>Eukaryota</taxon>
        <taxon>Fungi</taxon>
        <taxon>Dikarya</taxon>
        <taxon>Basidiomycota</taxon>
        <taxon>Agaricomycotina</taxon>
        <taxon>Agaricomycetes</taxon>
        <taxon>Agaricomycetidae</taxon>
        <taxon>Agaricales</taxon>
        <taxon>Agaricineae</taxon>
        <taxon>Strophariaceae</taxon>
        <taxon>Agrocybe</taxon>
    </lineage>
</organism>
<evidence type="ECO:0000256" key="1">
    <source>
        <dbReference type="SAM" id="Phobius"/>
    </source>
</evidence>
<feature type="transmembrane region" description="Helical" evidence="1">
    <location>
        <begin position="214"/>
        <end position="235"/>
    </location>
</feature>
<proteinExistence type="predicted"/>
<name>A0A8H4QG13_9AGAR</name>
<feature type="transmembrane region" description="Helical" evidence="1">
    <location>
        <begin position="241"/>
        <end position="260"/>
    </location>
</feature>
<feature type="transmembrane region" description="Helical" evidence="1">
    <location>
        <begin position="162"/>
        <end position="186"/>
    </location>
</feature>
<comment type="caution">
    <text evidence="2">The sequence shown here is derived from an EMBL/GenBank/DDBJ whole genome shotgun (WGS) entry which is preliminary data.</text>
</comment>
<evidence type="ECO:0000313" key="2">
    <source>
        <dbReference type="EMBL" id="KAF4610299.1"/>
    </source>
</evidence>
<evidence type="ECO:0000313" key="3">
    <source>
        <dbReference type="Proteomes" id="UP000521872"/>
    </source>
</evidence>
<feature type="transmembrane region" description="Helical" evidence="1">
    <location>
        <begin position="12"/>
        <end position="35"/>
    </location>
</feature>
<reference evidence="2 3" key="1">
    <citation type="submission" date="2019-12" db="EMBL/GenBank/DDBJ databases">
        <authorList>
            <person name="Floudas D."/>
            <person name="Bentzer J."/>
            <person name="Ahren D."/>
            <person name="Johansson T."/>
            <person name="Persson P."/>
            <person name="Tunlid A."/>
        </authorList>
    </citation>
    <scope>NUCLEOTIDE SEQUENCE [LARGE SCALE GENOMIC DNA]</scope>
    <source>
        <strain evidence="2 3">CBS 102.39</strain>
    </source>
</reference>
<protein>
    <submittedName>
        <fullName evidence="2">Uncharacterized protein</fullName>
    </submittedName>
</protein>
<accession>A0A8H4QG13</accession>
<dbReference type="AlphaFoldDB" id="A0A8H4QG13"/>
<feature type="transmembrane region" description="Helical" evidence="1">
    <location>
        <begin position="127"/>
        <end position="150"/>
    </location>
</feature>
<feature type="transmembrane region" description="Helical" evidence="1">
    <location>
        <begin position="47"/>
        <end position="70"/>
    </location>
</feature>
<dbReference type="EMBL" id="JAACJL010000059">
    <property type="protein sequence ID" value="KAF4610299.1"/>
    <property type="molecule type" value="Genomic_DNA"/>
</dbReference>
<keyword evidence="1" id="KW-0812">Transmembrane</keyword>
<keyword evidence="3" id="KW-1185">Reference proteome</keyword>
<gene>
    <name evidence="2" type="ORF">D9613_010477</name>
</gene>
<keyword evidence="1" id="KW-0472">Membrane</keyword>
<keyword evidence="1" id="KW-1133">Transmembrane helix</keyword>
<dbReference type="Proteomes" id="UP000521872">
    <property type="component" value="Unassembled WGS sequence"/>
</dbReference>
<sequence length="348" mass="39200">MGVSPEVALAVGVWVEALLYGLYACLFFEALYIIIKKRSHGGGGGSARVFMYGIILMFLLATLDIIVNLYRFLRAFVLNVDPLGPFFYFFDFTRWDTLTRNSILCIMTWIGDSLVIYRCYVVWDRRIWVTVLPIILLILSIASNAALLFWFTHPGTQSEKSILQWMATIYPFAFAQNTITTGMIAFKIWRQHRSSTELGVHNHSPLDLIGIMRIVVESAMIYTLQLLILIILFPLHHNAQLIVQCAIVPSIGIVFVLIAVRVHFSRSRTLLGGDTMMASMPPWLNEDQDTSTAGDEDLEQHAPRRSIMIQAAGDVEQAKRNANTIYTTFIRKSGGPIPPRRGQTTSAP</sequence>